<sequence length="95" mass="10324">MGLMMKEERNFAVVTVPLWCGFRAGASGLPRCRNCRCNVSCHLLSRVSIVLTGAASVETGLVSSGCVDRDCVVPVALGLPAWAVSWEQLVCNRWR</sequence>
<evidence type="ECO:0000313" key="2">
    <source>
        <dbReference type="Proteomes" id="UP000324222"/>
    </source>
</evidence>
<keyword evidence="2" id="KW-1185">Reference proteome</keyword>
<dbReference type="AlphaFoldDB" id="A0A5B7FJL5"/>
<evidence type="ECO:0000313" key="1">
    <source>
        <dbReference type="EMBL" id="MPC44614.1"/>
    </source>
</evidence>
<dbReference type="Proteomes" id="UP000324222">
    <property type="component" value="Unassembled WGS sequence"/>
</dbReference>
<gene>
    <name evidence="1" type="ORF">E2C01_038291</name>
</gene>
<accession>A0A5B7FJL5</accession>
<protein>
    <submittedName>
        <fullName evidence="1">Uncharacterized protein</fullName>
    </submittedName>
</protein>
<proteinExistence type="predicted"/>
<organism evidence="1 2">
    <name type="scientific">Portunus trituberculatus</name>
    <name type="common">Swimming crab</name>
    <name type="synonym">Neptunus trituberculatus</name>
    <dbReference type="NCBI Taxonomy" id="210409"/>
    <lineage>
        <taxon>Eukaryota</taxon>
        <taxon>Metazoa</taxon>
        <taxon>Ecdysozoa</taxon>
        <taxon>Arthropoda</taxon>
        <taxon>Crustacea</taxon>
        <taxon>Multicrustacea</taxon>
        <taxon>Malacostraca</taxon>
        <taxon>Eumalacostraca</taxon>
        <taxon>Eucarida</taxon>
        <taxon>Decapoda</taxon>
        <taxon>Pleocyemata</taxon>
        <taxon>Brachyura</taxon>
        <taxon>Eubrachyura</taxon>
        <taxon>Portunoidea</taxon>
        <taxon>Portunidae</taxon>
        <taxon>Portuninae</taxon>
        <taxon>Portunus</taxon>
    </lineage>
</organism>
<dbReference type="EMBL" id="VSRR010006363">
    <property type="protein sequence ID" value="MPC44614.1"/>
    <property type="molecule type" value="Genomic_DNA"/>
</dbReference>
<comment type="caution">
    <text evidence="1">The sequence shown here is derived from an EMBL/GenBank/DDBJ whole genome shotgun (WGS) entry which is preliminary data.</text>
</comment>
<name>A0A5B7FJL5_PORTR</name>
<reference evidence="1 2" key="1">
    <citation type="submission" date="2019-05" db="EMBL/GenBank/DDBJ databases">
        <title>Another draft genome of Portunus trituberculatus and its Hox gene families provides insights of decapod evolution.</title>
        <authorList>
            <person name="Jeong J.-H."/>
            <person name="Song I."/>
            <person name="Kim S."/>
            <person name="Choi T."/>
            <person name="Kim D."/>
            <person name="Ryu S."/>
            <person name="Kim W."/>
        </authorList>
    </citation>
    <scope>NUCLEOTIDE SEQUENCE [LARGE SCALE GENOMIC DNA]</scope>
    <source>
        <tissue evidence="1">Muscle</tissue>
    </source>
</reference>